<protein>
    <submittedName>
        <fullName evidence="1">Uncharacterized protein</fullName>
    </submittedName>
</protein>
<gene>
    <name evidence="1" type="ORF">F3W84_10180</name>
</gene>
<proteinExistence type="predicted"/>
<dbReference type="Proteomes" id="UP000327108">
    <property type="component" value="Unassembled WGS sequence"/>
</dbReference>
<dbReference type="EMBL" id="VYXQ01000008">
    <property type="protein sequence ID" value="KAA9368249.1"/>
    <property type="molecule type" value="Genomic_DNA"/>
</dbReference>
<dbReference type="RefSeq" id="WP_151093261.1">
    <property type="nucleotide sequence ID" value="NZ_JBLZNM010000008.1"/>
</dbReference>
<accession>A0A5N1JYE0</accession>
<comment type="caution">
    <text evidence="1">The sequence shown here is derived from an EMBL/GenBank/DDBJ whole genome shotgun (WGS) entry which is preliminary data.</text>
</comment>
<reference evidence="1 2" key="1">
    <citation type="submission" date="2019-09" db="EMBL/GenBank/DDBJ databases">
        <title>Biological control of the noxious weed angled onion (Allium triquetrum) thwarted by endophytic bacteria in Victoria, Australia.</title>
        <authorList>
            <person name="Tehranchian P."/>
            <person name="Adair R.J."/>
            <person name="Van T.H."/>
            <person name="Morrison P.D."/>
            <person name="Williams H."/>
            <person name="Lawrie A.C."/>
        </authorList>
    </citation>
    <scope>NUCLEOTIDE SEQUENCE [LARGE SCALE GENOMIC DNA]</scope>
    <source>
        <strain evidence="1 2">RPTAtOch1</strain>
    </source>
</reference>
<evidence type="ECO:0000313" key="1">
    <source>
        <dbReference type="EMBL" id="KAA9368249.1"/>
    </source>
</evidence>
<organism evidence="1 2">
    <name type="scientific">Ochrobactrum quorumnocens</name>
    <dbReference type="NCBI Taxonomy" id="271865"/>
    <lineage>
        <taxon>Bacteria</taxon>
        <taxon>Pseudomonadati</taxon>
        <taxon>Pseudomonadota</taxon>
        <taxon>Alphaproteobacteria</taxon>
        <taxon>Hyphomicrobiales</taxon>
        <taxon>Brucellaceae</taxon>
        <taxon>Brucella/Ochrobactrum group</taxon>
        <taxon>Ochrobactrum</taxon>
    </lineage>
</organism>
<keyword evidence="2" id="KW-1185">Reference proteome</keyword>
<sequence>MLMGPCQTLTGDAEIKQFSYFTEHFKDESYHIEFLTIDDTQLTASTHVQSRDRFHIPLLLLDRLVQSIGFVAIQHVRQQQNRPLRFIFIRQMNWCFSGPVRPSLPVLVQASYRFHDETIRKQCFDVKGAVNRSASFSLSVDVISTKGKPGCL</sequence>
<name>A0A5N1JYE0_9HYPH</name>
<dbReference type="AlphaFoldDB" id="A0A5N1JYE0"/>
<evidence type="ECO:0000313" key="2">
    <source>
        <dbReference type="Proteomes" id="UP000327108"/>
    </source>
</evidence>